<comment type="subcellular location">
    <subcellularLocation>
        <location evidence="15">Cell inner membrane</location>
        <topology evidence="15">Multi-pass membrane protein</topology>
    </subcellularLocation>
    <subcellularLocation>
        <location evidence="1">Cell membrane</location>
        <topology evidence="1">Multi-pass membrane protein</topology>
    </subcellularLocation>
</comment>
<name>A0A7W7YNI7_9BACT</name>
<evidence type="ECO:0000313" key="18">
    <source>
        <dbReference type="Proteomes" id="UP000534294"/>
    </source>
</evidence>
<feature type="domain" description="FeoB-type G" evidence="16">
    <location>
        <begin position="5"/>
        <end position="173"/>
    </location>
</feature>
<evidence type="ECO:0000256" key="8">
    <source>
        <dbReference type="ARBA" id="ARBA00023004"/>
    </source>
</evidence>
<feature type="transmembrane region" description="Helical" evidence="15">
    <location>
        <begin position="341"/>
        <end position="370"/>
    </location>
</feature>
<keyword evidence="4 15" id="KW-0410">Iron transport</keyword>
<evidence type="ECO:0000256" key="15">
    <source>
        <dbReference type="RuleBase" id="RU362098"/>
    </source>
</evidence>
<evidence type="ECO:0000313" key="17">
    <source>
        <dbReference type="EMBL" id="MBB5039344.1"/>
    </source>
</evidence>
<keyword evidence="14" id="KW-0460">Magnesium</keyword>
<dbReference type="Pfam" id="PF07664">
    <property type="entry name" value="FeoB_C"/>
    <property type="match status" value="1"/>
</dbReference>
<feature type="binding site" evidence="13">
    <location>
        <begin position="59"/>
        <end position="62"/>
    </location>
    <ligand>
        <name>GTP</name>
        <dbReference type="ChEBI" id="CHEBI:37565"/>
        <label>1</label>
    </ligand>
</feature>
<organism evidence="17 18">
    <name type="scientific">Prosthecobacter dejongeii</name>
    <dbReference type="NCBI Taxonomy" id="48465"/>
    <lineage>
        <taxon>Bacteria</taxon>
        <taxon>Pseudomonadati</taxon>
        <taxon>Verrucomicrobiota</taxon>
        <taxon>Verrucomicrobiia</taxon>
        <taxon>Verrucomicrobiales</taxon>
        <taxon>Verrucomicrobiaceae</taxon>
        <taxon>Prosthecobacter</taxon>
    </lineage>
</organism>
<feature type="binding site" evidence="14">
    <location>
        <position position="27"/>
    </location>
    <ligand>
        <name>Mg(2+)</name>
        <dbReference type="ChEBI" id="CHEBI:18420"/>
        <label>2</label>
    </ligand>
</feature>
<dbReference type="InterPro" id="IPR027417">
    <property type="entry name" value="P-loop_NTPase"/>
</dbReference>
<feature type="transmembrane region" description="Helical" evidence="15">
    <location>
        <begin position="424"/>
        <end position="450"/>
    </location>
</feature>
<dbReference type="InterPro" id="IPR011640">
    <property type="entry name" value="Fe2_transport_prot_B_C"/>
</dbReference>
<dbReference type="SUPFAM" id="SSF52540">
    <property type="entry name" value="P-loop containing nucleoside triphosphate hydrolases"/>
    <property type="match status" value="1"/>
</dbReference>
<keyword evidence="5 15" id="KW-0812">Transmembrane</keyword>
<dbReference type="GO" id="GO:0046872">
    <property type="term" value="F:metal ion binding"/>
    <property type="evidence" value="ECO:0007669"/>
    <property type="project" value="UniProtKB-KW"/>
</dbReference>
<dbReference type="GO" id="GO:0005525">
    <property type="term" value="F:GTP binding"/>
    <property type="evidence" value="ECO:0007669"/>
    <property type="project" value="UniProtKB-KW"/>
</dbReference>
<keyword evidence="18" id="KW-1185">Reference proteome</keyword>
<reference evidence="17 18" key="1">
    <citation type="submission" date="2020-08" db="EMBL/GenBank/DDBJ databases">
        <title>Genomic Encyclopedia of Type Strains, Phase IV (KMG-IV): sequencing the most valuable type-strain genomes for metagenomic binning, comparative biology and taxonomic classification.</title>
        <authorList>
            <person name="Goeker M."/>
        </authorList>
    </citation>
    <scope>NUCLEOTIDE SEQUENCE [LARGE SCALE GENOMIC DNA]</scope>
    <source>
        <strain evidence="17 18">DSM 12251</strain>
    </source>
</reference>
<dbReference type="PANTHER" id="PTHR43185">
    <property type="entry name" value="FERROUS IRON TRANSPORT PROTEIN B"/>
    <property type="match status" value="1"/>
</dbReference>
<evidence type="ECO:0000256" key="6">
    <source>
        <dbReference type="ARBA" id="ARBA00022741"/>
    </source>
</evidence>
<dbReference type="GO" id="GO:0015093">
    <property type="term" value="F:ferrous iron transmembrane transporter activity"/>
    <property type="evidence" value="ECO:0007669"/>
    <property type="project" value="UniProtKB-UniRule"/>
</dbReference>
<feature type="binding site" evidence="13">
    <location>
        <begin position="12"/>
        <end position="19"/>
    </location>
    <ligand>
        <name>GTP</name>
        <dbReference type="ChEBI" id="CHEBI:37565"/>
        <label>1</label>
    </ligand>
</feature>
<keyword evidence="2 15" id="KW-0813">Transport</keyword>
<keyword evidence="14" id="KW-0479">Metal-binding</keyword>
<keyword evidence="9" id="KW-0406">Ion transport</keyword>
<feature type="transmembrane region" description="Helical" evidence="15">
    <location>
        <begin position="462"/>
        <end position="481"/>
    </location>
</feature>
<proteinExistence type="inferred from homology"/>
<dbReference type="Proteomes" id="UP000534294">
    <property type="component" value="Unassembled WGS sequence"/>
</dbReference>
<dbReference type="RefSeq" id="WP_184211034.1">
    <property type="nucleotide sequence ID" value="NZ_JACHIF010000008.1"/>
</dbReference>
<dbReference type="CDD" id="cd01879">
    <property type="entry name" value="FeoB"/>
    <property type="match status" value="1"/>
</dbReference>
<evidence type="ECO:0000256" key="7">
    <source>
        <dbReference type="ARBA" id="ARBA00022989"/>
    </source>
</evidence>
<dbReference type="GO" id="GO:0005886">
    <property type="term" value="C:plasma membrane"/>
    <property type="evidence" value="ECO:0007669"/>
    <property type="project" value="UniProtKB-SubCell"/>
</dbReference>
<dbReference type="Pfam" id="PF02421">
    <property type="entry name" value="FeoB_N"/>
    <property type="match status" value="1"/>
</dbReference>
<feature type="transmembrane region" description="Helical" evidence="15">
    <location>
        <begin position="390"/>
        <end position="412"/>
    </location>
</feature>
<feature type="binding site" evidence="14">
    <location>
        <position position="23"/>
    </location>
    <ligand>
        <name>Mg(2+)</name>
        <dbReference type="ChEBI" id="CHEBI:18420"/>
        <label>2</label>
    </ligand>
</feature>
<dbReference type="InterPro" id="IPR050860">
    <property type="entry name" value="FeoB_GTPase"/>
</dbReference>
<evidence type="ECO:0000259" key="16">
    <source>
        <dbReference type="PROSITE" id="PS51711"/>
    </source>
</evidence>
<dbReference type="InterPro" id="IPR011642">
    <property type="entry name" value="Gate_dom"/>
</dbReference>
<sequence>MSAESPLLAIVGNPNSGKTTIFNQLTGLRQKVGNYPGVTVEKKIGECYSQHGKKLRLIDLPGAYSLNARSPDEAVLRDVLLGRQADTPRPDRVVFIADAANLERNLYLLTQVLELGLPTILVLNMMDIATSKEWRIDLRKLSDELGVPVVPMQATTGTGFLELKSAISREDIPLPRWQSAPLPDDIRATLQTTRAELLLTGAVHDKTTLLEPLYLLSDHDPLHASIKDAYMGQIQRGRDALNATHPGWEDQLVADRYAKIESLTREVLQRPDQELPTITQKLDAILLHPILGGLTMLAFLGFLFYLIFAVAEIPMGLIDETFGALGTWVTGIMPAGDLRDLIVQGAIAGVGGVVIFLPQILILFFFIGIMEDTGYMARVAFILDRVMGVVGLNGKAFLPFLSSYACAIPGVMATRTIDSPKDRLITILIAPLASCTARIPVYVLLISVFMPDTVSTWAKAGIMVGLYALGTLGAFFFAWVLNKGIMRGKNAPMILEMPTYKMPALKSILLLVWQRAKAFLVRAGTIIFGISILIWAASTYPKNHDISAQVTTVEERIAELEPQAENEAVAPQLEAAKAELASLNSQHLAQSLAGRAGHFIEPAIRPLGYDWKIGIGLIGSFAAREVFVNTMSVVYAVQAQDDEDIAPVRDRIREEKRADGSAVYTPLVCISLLVFYVFAMQCVSTMAIVKRETGSWGWMFFQLGFMTGTAYFLSFVIFQVGSALGY</sequence>
<feature type="transmembrane region" description="Helical" evidence="15">
    <location>
        <begin position="699"/>
        <end position="718"/>
    </location>
</feature>
<evidence type="ECO:0000256" key="3">
    <source>
        <dbReference type="ARBA" id="ARBA00022475"/>
    </source>
</evidence>
<protein>
    <recommendedName>
        <fullName evidence="12 15">Ferrous iron transport protein B</fullName>
    </recommendedName>
</protein>
<evidence type="ECO:0000256" key="9">
    <source>
        <dbReference type="ARBA" id="ARBA00023065"/>
    </source>
</evidence>
<dbReference type="PRINTS" id="PR00326">
    <property type="entry name" value="GTP1OBG"/>
</dbReference>
<comment type="similarity">
    <text evidence="15">Belongs to the TRAFAC class TrmE-Era-EngA-EngB-Septin-like GTPase superfamily. FeoB GTPase (TC 9.A.8) family.</text>
</comment>
<accession>A0A7W7YNI7</accession>
<evidence type="ECO:0000256" key="10">
    <source>
        <dbReference type="ARBA" id="ARBA00023134"/>
    </source>
</evidence>
<dbReference type="InterPro" id="IPR005225">
    <property type="entry name" value="Small_GTP-bd"/>
</dbReference>
<feature type="transmembrane region" description="Helical" evidence="15">
    <location>
        <begin position="286"/>
        <end position="308"/>
    </location>
</feature>
<comment type="function">
    <text evidence="15">Probable transporter of a GTP-driven Fe(2+) uptake system.</text>
</comment>
<dbReference type="InterPro" id="IPR006073">
    <property type="entry name" value="GTP-bd"/>
</dbReference>
<keyword evidence="7 15" id="KW-1133">Transmembrane helix</keyword>
<dbReference type="Pfam" id="PF07670">
    <property type="entry name" value="Gate"/>
    <property type="match status" value="2"/>
</dbReference>
<evidence type="ECO:0000256" key="11">
    <source>
        <dbReference type="ARBA" id="ARBA00023136"/>
    </source>
</evidence>
<keyword evidence="10 13" id="KW-0342">GTP-binding</keyword>
<dbReference type="NCBIfam" id="TIGR00231">
    <property type="entry name" value="small_GTP"/>
    <property type="match status" value="1"/>
</dbReference>
<dbReference type="PANTHER" id="PTHR43185:SF1">
    <property type="entry name" value="FE(2+) TRANSPORTER FEOB"/>
    <property type="match status" value="1"/>
</dbReference>
<feature type="binding site" evidence="13">
    <location>
        <begin position="124"/>
        <end position="127"/>
    </location>
    <ligand>
        <name>GTP</name>
        <dbReference type="ChEBI" id="CHEBI:37565"/>
        <label>1</label>
    </ligand>
</feature>
<evidence type="ECO:0000256" key="5">
    <source>
        <dbReference type="ARBA" id="ARBA00022692"/>
    </source>
</evidence>
<evidence type="ECO:0000256" key="12">
    <source>
        <dbReference type="NCBIfam" id="TIGR00437"/>
    </source>
</evidence>
<evidence type="ECO:0000256" key="2">
    <source>
        <dbReference type="ARBA" id="ARBA00022448"/>
    </source>
</evidence>
<keyword evidence="8 15" id="KW-0408">Iron</keyword>
<feature type="transmembrane region" description="Helical" evidence="15">
    <location>
        <begin position="661"/>
        <end position="679"/>
    </location>
</feature>
<dbReference type="InterPro" id="IPR030389">
    <property type="entry name" value="G_FEOB_dom"/>
</dbReference>
<feature type="binding site" evidence="14">
    <location>
        <position position="26"/>
    </location>
    <ligand>
        <name>Mg(2+)</name>
        <dbReference type="ChEBI" id="CHEBI:18420"/>
        <label>2</label>
    </ligand>
</feature>
<dbReference type="PROSITE" id="PS51711">
    <property type="entry name" value="G_FEOB"/>
    <property type="match status" value="1"/>
</dbReference>
<dbReference type="AlphaFoldDB" id="A0A7W7YNI7"/>
<gene>
    <name evidence="17" type="ORF">HNQ64_003616</name>
</gene>
<dbReference type="EMBL" id="JACHIF010000008">
    <property type="protein sequence ID" value="MBB5039344.1"/>
    <property type="molecule type" value="Genomic_DNA"/>
</dbReference>
<dbReference type="InterPro" id="IPR003373">
    <property type="entry name" value="Fe2_transport_prot-B"/>
</dbReference>
<evidence type="ECO:0000256" key="14">
    <source>
        <dbReference type="PIRSR" id="PIRSR603373-2"/>
    </source>
</evidence>
<feature type="binding site" evidence="13">
    <location>
        <begin position="153"/>
        <end position="155"/>
    </location>
    <ligand>
        <name>GTP</name>
        <dbReference type="ChEBI" id="CHEBI:37565"/>
        <label>1</label>
    </ligand>
</feature>
<comment type="caution">
    <text evidence="17">The sequence shown here is derived from an EMBL/GenBank/DDBJ whole genome shotgun (WGS) entry which is preliminary data.</text>
</comment>
<keyword evidence="6 13" id="KW-0547">Nucleotide-binding</keyword>
<keyword evidence="11 15" id="KW-0472">Membrane</keyword>
<evidence type="ECO:0000256" key="13">
    <source>
        <dbReference type="PIRSR" id="PIRSR603373-1"/>
    </source>
</evidence>
<evidence type="ECO:0000256" key="1">
    <source>
        <dbReference type="ARBA" id="ARBA00004651"/>
    </source>
</evidence>
<evidence type="ECO:0000256" key="4">
    <source>
        <dbReference type="ARBA" id="ARBA00022496"/>
    </source>
</evidence>
<dbReference type="Gene3D" id="3.40.50.300">
    <property type="entry name" value="P-loop containing nucleotide triphosphate hydrolases"/>
    <property type="match status" value="1"/>
</dbReference>
<feature type="transmembrane region" description="Helical" evidence="15">
    <location>
        <begin position="519"/>
        <end position="537"/>
    </location>
</feature>
<feature type="binding site" evidence="13">
    <location>
        <begin position="37"/>
        <end position="41"/>
    </location>
    <ligand>
        <name>GTP</name>
        <dbReference type="ChEBI" id="CHEBI:37565"/>
        <label>1</label>
    </ligand>
</feature>
<dbReference type="NCBIfam" id="TIGR00437">
    <property type="entry name" value="feoB"/>
    <property type="match status" value="1"/>
</dbReference>
<keyword evidence="3" id="KW-1003">Cell membrane</keyword>